<dbReference type="InterPro" id="IPR025660">
    <property type="entry name" value="Pept_his_AS"/>
</dbReference>
<name>A0A0R3PAM9_ANGCS</name>
<dbReference type="InterPro" id="IPR025661">
    <property type="entry name" value="Pept_asp_AS"/>
</dbReference>
<evidence type="ECO:0000256" key="1">
    <source>
        <dbReference type="ARBA" id="ARBA00008455"/>
    </source>
</evidence>
<dbReference type="InterPro" id="IPR000668">
    <property type="entry name" value="Peptidase_C1A_C"/>
</dbReference>
<comment type="similarity">
    <text evidence="1">Belongs to the peptidase C1 family.</text>
</comment>
<dbReference type="STRING" id="334426.A0A0R3PAM9"/>
<feature type="domain" description="Peptidase C1A papain C-terminal" evidence="3">
    <location>
        <begin position="1"/>
        <end position="192"/>
    </location>
</feature>
<dbReference type="InterPro" id="IPR013128">
    <property type="entry name" value="Peptidase_C1A"/>
</dbReference>
<dbReference type="GO" id="GO:0008234">
    <property type="term" value="F:cysteine-type peptidase activity"/>
    <property type="evidence" value="ECO:0007669"/>
    <property type="project" value="InterPro"/>
</dbReference>
<keyword evidence="5" id="KW-1185">Reference proteome</keyword>
<dbReference type="EMBL" id="UYYA01000070">
    <property type="protein sequence ID" value="VDM52218.1"/>
    <property type="molecule type" value="Genomic_DNA"/>
</dbReference>
<dbReference type="SMART" id="SM00645">
    <property type="entry name" value="Pept_C1"/>
    <property type="match status" value="1"/>
</dbReference>
<dbReference type="PROSITE" id="PS00640">
    <property type="entry name" value="THIOL_PROTEASE_ASN"/>
    <property type="match status" value="1"/>
</dbReference>
<dbReference type="OMA" id="DCGIEDT"/>
<dbReference type="GO" id="GO:0006508">
    <property type="term" value="P:proteolysis"/>
    <property type="evidence" value="ECO:0007669"/>
    <property type="project" value="InterPro"/>
</dbReference>
<dbReference type="PROSITE" id="PS00639">
    <property type="entry name" value="THIOL_PROTEASE_HIS"/>
    <property type="match status" value="1"/>
</dbReference>
<reference evidence="6" key="1">
    <citation type="submission" date="2017-02" db="UniProtKB">
        <authorList>
            <consortium name="WormBaseParasite"/>
        </authorList>
    </citation>
    <scope>IDENTIFICATION</scope>
</reference>
<accession>A0A0R3PAM9</accession>
<evidence type="ECO:0000313" key="6">
    <source>
        <dbReference type="WBParaSite" id="ACOC_0000063201-mRNA-1"/>
    </source>
</evidence>
<evidence type="ECO:0000259" key="3">
    <source>
        <dbReference type="SMART" id="SM00645"/>
    </source>
</evidence>
<dbReference type="Proteomes" id="UP000267027">
    <property type="component" value="Unassembled WGS sequence"/>
</dbReference>
<dbReference type="Gene3D" id="3.90.70.10">
    <property type="entry name" value="Cysteine proteinases"/>
    <property type="match status" value="1"/>
</dbReference>
<protein>
    <submittedName>
        <fullName evidence="6">Pept_C1 domain-containing protein</fullName>
    </submittedName>
</protein>
<dbReference type="SUPFAM" id="SSF54001">
    <property type="entry name" value="Cysteine proteinases"/>
    <property type="match status" value="1"/>
</dbReference>
<keyword evidence="2" id="KW-1015">Disulfide bond</keyword>
<sequence>MALGRVLTKFRCNGGWPIKALEYFVQTGVVSGGLYGTKDACKPYEIPPCGFHQNQTFYRNCTQTVHTPACKTTCQAGYPIPYPEDKIYGKSAYSVSSSARAIQREIMTHGPIVAAFTVYEDFLHYKSGIYRHTAGAMKGGHAVKILGWGVENAVPYWLVANSWNTDWGENGYFRILRGTDECGIEDDVVAGRV</sequence>
<dbReference type="OrthoDB" id="10058785at2759"/>
<dbReference type="AlphaFoldDB" id="A0A0R3PAM9"/>
<dbReference type="PANTHER" id="PTHR12411">
    <property type="entry name" value="CYSTEINE PROTEASE FAMILY C1-RELATED"/>
    <property type="match status" value="1"/>
</dbReference>
<dbReference type="WBParaSite" id="ACOC_0000063201-mRNA-1">
    <property type="protein sequence ID" value="ACOC_0000063201-mRNA-1"/>
    <property type="gene ID" value="ACOC_0000063201"/>
</dbReference>
<reference evidence="4 5" key="2">
    <citation type="submission" date="2018-11" db="EMBL/GenBank/DDBJ databases">
        <authorList>
            <consortium name="Pathogen Informatics"/>
        </authorList>
    </citation>
    <scope>NUCLEOTIDE SEQUENCE [LARGE SCALE GENOMIC DNA]</scope>
    <source>
        <strain evidence="4 5">Costa Rica</strain>
    </source>
</reference>
<proteinExistence type="inferred from homology"/>
<dbReference type="CDD" id="cd02620">
    <property type="entry name" value="Peptidase_C1A_CathepsinB"/>
    <property type="match status" value="1"/>
</dbReference>
<dbReference type="Pfam" id="PF00112">
    <property type="entry name" value="Peptidase_C1"/>
    <property type="match status" value="1"/>
</dbReference>
<dbReference type="InterPro" id="IPR038765">
    <property type="entry name" value="Papain-like_cys_pep_sf"/>
</dbReference>
<evidence type="ECO:0000313" key="4">
    <source>
        <dbReference type="EMBL" id="VDM52218.1"/>
    </source>
</evidence>
<organism evidence="6">
    <name type="scientific">Angiostrongylus costaricensis</name>
    <name type="common">Nematode worm</name>
    <dbReference type="NCBI Taxonomy" id="334426"/>
    <lineage>
        <taxon>Eukaryota</taxon>
        <taxon>Metazoa</taxon>
        <taxon>Ecdysozoa</taxon>
        <taxon>Nematoda</taxon>
        <taxon>Chromadorea</taxon>
        <taxon>Rhabditida</taxon>
        <taxon>Rhabditina</taxon>
        <taxon>Rhabditomorpha</taxon>
        <taxon>Strongyloidea</taxon>
        <taxon>Metastrongylidae</taxon>
        <taxon>Angiostrongylus</taxon>
    </lineage>
</organism>
<evidence type="ECO:0000256" key="2">
    <source>
        <dbReference type="ARBA" id="ARBA00023157"/>
    </source>
</evidence>
<evidence type="ECO:0000313" key="5">
    <source>
        <dbReference type="Proteomes" id="UP000267027"/>
    </source>
</evidence>
<gene>
    <name evidence="4" type="ORF">ACOC_LOCUS633</name>
</gene>